<sequence>MKSKAQKTEELKEGRELLKKSQVLVFTDFTNLPAEDMRRLRRELKTVGANFLVLKKRLLNILLKEAGINFDARQFKLSLGTVFSEADVEKISLPVYKLFASLAVPEGGAKDMWVKHILGGYDLKGKVAVDAAQIVFIGKLPPREVLLAQFLGMLASPIRSFLYVLDQKSKKVG</sequence>
<dbReference type="Proteomes" id="UP000178880">
    <property type="component" value="Unassembled WGS sequence"/>
</dbReference>
<evidence type="ECO:0000256" key="5">
    <source>
        <dbReference type="ARBA" id="ARBA00035502"/>
    </source>
</evidence>
<reference evidence="6 7" key="1">
    <citation type="journal article" date="2016" name="Nat. Commun.">
        <title>Thousands of microbial genomes shed light on interconnected biogeochemical processes in an aquifer system.</title>
        <authorList>
            <person name="Anantharaman K."/>
            <person name="Brown C.T."/>
            <person name="Hug L.A."/>
            <person name="Sharon I."/>
            <person name="Castelle C.J."/>
            <person name="Probst A.J."/>
            <person name="Thomas B.C."/>
            <person name="Singh A."/>
            <person name="Wilkins M.J."/>
            <person name="Karaoz U."/>
            <person name="Brodie E.L."/>
            <person name="Williams K.H."/>
            <person name="Hubbard S.S."/>
            <person name="Banfield J.F."/>
        </authorList>
    </citation>
    <scope>NUCLEOTIDE SEQUENCE [LARGE SCALE GENOMIC DNA]</scope>
</reference>
<accession>A0A1G2CHZ1</accession>
<protein>
    <recommendedName>
        <fullName evidence="4">Large ribosomal subunit protein uL10</fullName>
    </recommendedName>
    <alternativeName>
        <fullName evidence="5">50S ribosomal protein L10</fullName>
    </alternativeName>
</protein>
<dbReference type="STRING" id="1798650.A2945_04565"/>
<proteinExistence type="inferred from homology"/>
<dbReference type="CDD" id="cd05797">
    <property type="entry name" value="Ribosomal_L10"/>
    <property type="match status" value="1"/>
</dbReference>
<dbReference type="GO" id="GO:0005840">
    <property type="term" value="C:ribosome"/>
    <property type="evidence" value="ECO:0007669"/>
    <property type="project" value="UniProtKB-KW"/>
</dbReference>
<dbReference type="InterPro" id="IPR001790">
    <property type="entry name" value="Ribosomal_uL10"/>
</dbReference>
<dbReference type="Pfam" id="PF00466">
    <property type="entry name" value="Ribosomal_L10"/>
    <property type="match status" value="1"/>
</dbReference>
<dbReference type="GO" id="GO:1990904">
    <property type="term" value="C:ribonucleoprotein complex"/>
    <property type="evidence" value="ECO:0007669"/>
    <property type="project" value="UniProtKB-KW"/>
</dbReference>
<name>A0A1G2CHZ1_9BACT</name>
<organism evidence="6 7">
    <name type="scientific">Candidatus Liptonbacteria bacterium RIFCSPLOWO2_01_FULL_52_25</name>
    <dbReference type="NCBI Taxonomy" id="1798650"/>
    <lineage>
        <taxon>Bacteria</taxon>
        <taxon>Candidatus Liptoniibacteriota</taxon>
    </lineage>
</organism>
<dbReference type="Gene3D" id="6.10.250.290">
    <property type="match status" value="1"/>
</dbReference>
<evidence type="ECO:0000313" key="6">
    <source>
        <dbReference type="EMBL" id="OGZ00271.1"/>
    </source>
</evidence>
<evidence type="ECO:0000256" key="2">
    <source>
        <dbReference type="ARBA" id="ARBA00022980"/>
    </source>
</evidence>
<dbReference type="PANTHER" id="PTHR11560">
    <property type="entry name" value="39S RIBOSOMAL PROTEIN L10, MITOCHONDRIAL"/>
    <property type="match status" value="1"/>
</dbReference>
<dbReference type="AlphaFoldDB" id="A0A1G2CHZ1"/>
<dbReference type="InterPro" id="IPR043141">
    <property type="entry name" value="Ribosomal_uL10-like_sf"/>
</dbReference>
<gene>
    <name evidence="6" type="ORF">A2945_04565</name>
</gene>
<keyword evidence="2 6" id="KW-0689">Ribosomal protein</keyword>
<keyword evidence="3" id="KW-0687">Ribonucleoprotein</keyword>
<evidence type="ECO:0000256" key="4">
    <source>
        <dbReference type="ARBA" id="ARBA00035202"/>
    </source>
</evidence>
<comment type="caution">
    <text evidence="6">The sequence shown here is derived from an EMBL/GenBank/DDBJ whole genome shotgun (WGS) entry which is preliminary data.</text>
</comment>
<dbReference type="InterPro" id="IPR047865">
    <property type="entry name" value="Ribosomal_uL10_bac_type"/>
</dbReference>
<dbReference type="SUPFAM" id="SSF160369">
    <property type="entry name" value="Ribosomal protein L10-like"/>
    <property type="match status" value="1"/>
</dbReference>
<evidence type="ECO:0000256" key="1">
    <source>
        <dbReference type="ARBA" id="ARBA00008889"/>
    </source>
</evidence>
<evidence type="ECO:0000256" key="3">
    <source>
        <dbReference type="ARBA" id="ARBA00023274"/>
    </source>
</evidence>
<comment type="similarity">
    <text evidence="1">Belongs to the universal ribosomal protein uL10 family.</text>
</comment>
<evidence type="ECO:0000313" key="7">
    <source>
        <dbReference type="Proteomes" id="UP000178880"/>
    </source>
</evidence>
<dbReference type="Gene3D" id="3.30.70.1730">
    <property type="match status" value="1"/>
</dbReference>
<dbReference type="EMBL" id="MHLA01000005">
    <property type="protein sequence ID" value="OGZ00271.1"/>
    <property type="molecule type" value="Genomic_DNA"/>
</dbReference>